<dbReference type="SUPFAM" id="SSF55874">
    <property type="entry name" value="ATPase domain of HSP90 chaperone/DNA topoisomerase II/histidine kinase"/>
    <property type="match status" value="1"/>
</dbReference>
<sequence>MYGSDAETGKRGGCGLGLAIVQAIARAHAGTIAAHGSPLDGARFRFCLPVKVAAPLNYRSGGQSVSPRPISGCHKTWRR</sequence>
<gene>
    <name evidence="4" type="ORF">DDT54_19170</name>
    <name evidence="5" type="ORF">EH206_09340</name>
</gene>
<keyword evidence="7" id="KW-1185">Reference proteome</keyword>
<dbReference type="RefSeq" id="WP_136163974.1">
    <property type="nucleotide sequence ID" value="NZ_KZ818965.1"/>
</dbReference>
<evidence type="ECO:0000313" key="7">
    <source>
        <dbReference type="Proteomes" id="UP000303847"/>
    </source>
</evidence>
<feature type="domain" description="Histidine kinase/HSP90-like ATPase" evidence="3">
    <location>
        <begin position="5"/>
        <end position="51"/>
    </location>
</feature>
<dbReference type="Pfam" id="PF02518">
    <property type="entry name" value="HATPase_c"/>
    <property type="match status" value="1"/>
</dbReference>
<evidence type="ECO:0000256" key="1">
    <source>
        <dbReference type="ARBA" id="ARBA00000085"/>
    </source>
</evidence>
<dbReference type="InterPro" id="IPR004358">
    <property type="entry name" value="Sig_transdc_His_kin-like_C"/>
</dbReference>
<comment type="catalytic activity">
    <reaction evidence="1">
        <text>ATP + protein L-histidine = ADP + protein N-phospho-L-histidine.</text>
        <dbReference type="EC" id="2.7.13.3"/>
    </reaction>
</comment>
<evidence type="ECO:0000259" key="3">
    <source>
        <dbReference type="Pfam" id="PF02518"/>
    </source>
</evidence>
<dbReference type="PRINTS" id="PR00344">
    <property type="entry name" value="BCTRLSENSOR"/>
</dbReference>
<evidence type="ECO:0000313" key="4">
    <source>
        <dbReference type="EMBL" id="PWC21456.1"/>
    </source>
</evidence>
<dbReference type="EMBL" id="CP034036">
    <property type="protein sequence ID" value="QCR06888.1"/>
    <property type="molecule type" value="Genomic_DNA"/>
</dbReference>
<dbReference type="AlphaFoldDB" id="A0A2U1UIF6"/>
<protein>
    <recommendedName>
        <fullName evidence="2">histidine kinase</fullName>
        <ecNumber evidence="2">2.7.13.3</ecNumber>
    </recommendedName>
</protein>
<dbReference type="EC" id="2.7.13.3" evidence="2"/>
<proteinExistence type="predicted"/>
<accession>A0A2U1UIF6</accession>
<dbReference type="Proteomes" id="UP000295985">
    <property type="component" value="Unassembled WGS sequence"/>
</dbReference>
<dbReference type="Proteomes" id="UP000303847">
    <property type="component" value="Chromosome"/>
</dbReference>
<organism evidence="4 6">
    <name type="scientific">Brenneria nigrifluens DSM 30175 = ATCC 13028</name>
    <dbReference type="NCBI Taxonomy" id="1121120"/>
    <lineage>
        <taxon>Bacteria</taxon>
        <taxon>Pseudomonadati</taxon>
        <taxon>Pseudomonadota</taxon>
        <taxon>Gammaproteobacteria</taxon>
        <taxon>Enterobacterales</taxon>
        <taxon>Pectobacteriaceae</taxon>
        <taxon>Brenneria</taxon>
    </lineage>
</organism>
<dbReference type="EMBL" id="QDKK01000038">
    <property type="protein sequence ID" value="PWC21456.1"/>
    <property type="molecule type" value="Genomic_DNA"/>
</dbReference>
<evidence type="ECO:0000313" key="5">
    <source>
        <dbReference type="EMBL" id="QCR06888.1"/>
    </source>
</evidence>
<dbReference type="Gene3D" id="3.30.565.10">
    <property type="entry name" value="Histidine kinase-like ATPase, C-terminal domain"/>
    <property type="match status" value="1"/>
</dbReference>
<dbReference type="OrthoDB" id="9804645at2"/>
<dbReference type="GO" id="GO:0004673">
    <property type="term" value="F:protein histidine kinase activity"/>
    <property type="evidence" value="ECO:0007669"/>
    <property type="project" value="UniProtKB-EC"/>
</dbReference>
<reference evidence="4 6" key="1">
    <citation type="submission" date="2018-04" db="EMBL/GenBank/DDBJ databases">
        <title>Brenneria corticis sp.nov.</title>
        <authorList>
            <person name="Li Y."/>
        </authorList>
    </citation>
    <scope>NUCLEOTIDE SEQUENCE [LARGE SCALE GENOMIC DNA]</scope>
    <source>
        <strain evidence="4 6">LMG 2694</strain>
    </source>
</reference>
<name>A0A2U1UIF6_9GAMM</name>
<evidence type="ECO:0000313" key="6">
    <source>
        <dbReference type="Proteomes" id="UP000295985"/>
    </source>
</evidence>
<dbReference type="InterPro" id="IPR036890">
    <property type="entry name" value="HATPase_C_sf"/>
</dbReference>
<dbReference type="InterPro" id="IPR003594">
    <property type="entry name" value="HATPase_dom"/>
</dbReference>
<reference evidence="5 7" key="2">
    <citation type="submission" date="2018-11" db="EMBL/GenBank/DDBJ databases">
        <title>Genome sequences of Brenneria nigrifluens and Brenneria rubrifaciens.</title>
        <authorList>
            <person name="Poret-Peterson A.T."/>
            <person name="McClean A.E."/>
            <person name="Kluepfel D.A."/>
        </authorList>
    </citation>
    <scope>NUCLEOTIDE SEQUENCE [LARGE SCALE GENOMIC DNA]</scope>
    <source>
        <strain evidence="5 7">ATCC 13028</strain>
    </source>
</reference>
<evidence type="ECO:0000256" key="2">
    <source>
        <dbReference type="ARBA" id="ARBA00012438"/>
    </source>
</evidence>